<keyword evidence="2" id="KW-0732">Signal</keyword>
<dbReference type="OrthoDB" id="7210929at2"/>
<feature type="chain" id="PRO_5014923933" description="FecR protein domain-containing protein" evidence="2">
    <location>
        <begin position="36"/>
        <end position="345"/>
    </location>
</feature>
<feature type="domain" description="FecR protein" evidence="3">
    <location>
        <begin position="69"/>
        <end position="161"/>
    </location>
</feature>
<accession>A0A2N3LTL9</accession>
<feature type="compositionally biased region" description="Gly residues" evidence="1">
    <location>
        <begin position="247"/>
        <end position="258"/>
    </location>
</feature>
<feature type="compositionally biased region" description="Low complexity" evidence="1">
    <location>
        <begin position="305"/>
        <end position="334"/>
    </location>
</feature>
<evidence type="ECO:0000256" key="2">
    <source>
        <dbReference type="SAM" id="SignalP"/>
    </source>
</evidence>
<feature type="signal peptide" evidence="2">
    <location>
        <begin position="1"/>
        <end position="35"/>
    </location>
</feature>
<gene>
    <name evidence="4" type="ORF">CXZ10_17655</name>
</gene>
<protein>
    <recommendedName>
        <fullName evidence="3">FecR protein domain-containing protein</fullName>
    </recommendedName>
</protein>
<reference evidence="4 5" key="1">
    <citation type="submission" date="2017-12" db="EMBL/GenBank/DDBJ databases">
        <title>Anaerobic carbon monoxide metabolism by Pleomorphomonas carboxyditropha sp. nov., a new mesophilic hydrogenogenic carboxidotroph.</title>
        <authorList>
            <person name="Esquivel-Elizondo S."/>
            <person name="Krajmalnik-Brown R."/>
        </authorList>
    </citation>
    <scope>NUCLEOTIDE SEQUENCE [LARGE SCALE GENOMIC DNA]</scope>
    <source>
        <strain evidence="4 5">R5-392</strain>
    </source>
</reference>
<name>A0A2N3LTL9_9HYPH</name>
<dbReference type="Proteomes" id="UP000233491">
    <property type="component" value="Unassembled WGS sequence"/>
</dbReference>
<feature type="region of interest" description="Disordered" evidence="1">
    <location>
        <begin position="218"/>
        <end position="345"/>
    </location>
</feature>
<comment type="caution">
    <text evidence="4">The sequence shown here is derived from an EMBL/GenBank/DDBJ whole genome shotgun (WGS) entry which is preliminary data.</text>
</comment>
<dbReference type="AlphaFoldDB" id="A0A2N3LTL9"/>
<dbReference type="Pfam" id="PF04773">
    <property type="entry name" value="FecR"/>
    <property type="match status" value="1"/>
</dbReference>
<dbReference type="InterPro" id="IPR006860">
    <property type="entry name" value="FecR"/>
</dbReference>
<sequence length="345" mass="33765">MLFTKKRNEATMRLGGVIGALALSGCCLLSFSALAADWQIASVTGKAFRLAGGDWVRVEANDAFALGDTVKTTGSGTLTLTRAGVTVTISPNSRVMIKERLDGTFTDVIQTAGSAEVEVDPKKRIRLAVETPYMAAVVKGTVFTVSTFEGYSETSVKRGRVGVIDVTNRMEADITAGQTATSGEDRPLSLTGEGKLAKPKAFEGKVVTRAADGTFVEHTNGAGKTVSSRAGGNSNGAGKSEDSNAGGNAGGNGNGSSGKGSSESGSNAGGNSGGSNSGNGGSNSGGNSGSNGGSSGSNNGGNGASSGSNSGSNGASSGSNSGSNGGSSSSNSGSNGNGNGNGNSK</sequence>
<dbReference type="PANTHER" id="PTHR38731:SF3">
    <property type="entry name" value="BLL6125 PROTEIN"/>
    <property type="match status" value="1"/>
</dbReference>
<feature type="compositionally biased region" description="Low complexity" evidence="1">
    <location>
        <begin position="227"/>
        <end position="246"/>
    </location>
</feature>
<evidence type="ECO:0000259" key="3">
    <source>
        <dbReference type="Pfam" id="PF04773"/>
    </source>
</evidence>
<keyword evidence="5" id="KW-1185">Reference proteome</keyword>
<feature type="compositionally biased region" description="Gly residues" evidence="1">
    <location>
        <begin position="267"/>
        <end position="304"/>
    </location>
</feature>
<dbReference type="PANTHER" id="PTHR38731">
    <property type="entry name" value="LIPL45-RELATED LIPOPROTEIN-RELATED"/>
    <property type="match status" value="1"/>
</dbReference>
<feature type="compositionally biased region" description="Gly residues" evidence="1">
    <location>
        <begin position="335"/>
        <end position="345"/>
    </location>
</feature>
<dbReference type="Gene3D" id="2.60.120.1440">
    <property type="match status" value="1"/>
</dbReference>
<dbReference type="PROSITE" id="PS51257">
    <property type="entry name" value="PROKAR_LIPOPROTEIN"/>
    <property type="match status" value="1"/>
</dbReference>
<evidence type="ECO:0000256" key="1">
    <source>
        <dbReference type="SAM" id="MobiDB-lite"/>
    </source>
</evidence>
<dbReference type="EMBL" id="PJNW01000015">
    <property type="protein sequence ID" value="PKR87948.1"/>
    <property type="molecule type" value="Genomic_DNA"/>
</dbReference>
<organism evidence="4 5">
    <name type="scientific">Pleomorphomonas diazotrophica</name>
    <dbReference type="NCBI Taxonomy" id="1166257"/>
    <lineage>
        <taxon>Bacteria</taxon>
        <taxon>Pseudomonadati</taxon>
        <taxon>Pseudomonadota</taxon>
        <taxon>Alphaproteobacteria</taxon>
        <taxon>Hyphomicrobiales</taxon>
        <taxon>Pleomorphomonadaceae</taxon>
        <taxon>Pleomorphomonas</taxon>
    </lineage>
</organism>
<proteinExistence type="predicted"/>
<evidence type="ECO:0000313" key="5">
    <source>
        <dbReference type="Proteomes" id="UP000233491"/>
    </source>
</evidence>
<evidence type="ECO:0000313" key="4">
    <source>
        <dbReference type="EMBL" id="PKR87948.1"/>
    </source>
</evidence>